<protein>
    <submittedName>
        <fullName evidence="2">Uncharacterized protein</fullName>
    </submittedName>
</protein>
<dbReference type="AlphaFoldDB" id="A0A0B7IH19"/>
<dbReference type="RefSeq" id="WP_197063703.1">
    <property type="nucleotide sequence ID" value="NZ_CP022382.1"/>
</dbReference>
<name>A0A0B7IH19_9FLAO</name>
<dbReference type="Proteomes" id="UP000039370">
    <property type="component" value="Unassembled WGS sequence"/>
</dbReference>
<reference evidence="3 4" key="1">
    <citation type="submission" date="2015-01" db="EMBL/GenBank/DDBJ databases">
        <authorList>
            <person name="MANFREDI Pablo"/>
        </authorList>
    </citation>
    <scope>NUCLEOTIDE SEQUENCE [LARGE SCALE GENOMIC DNA]</scope>
    <source>
        <strain evidence="2 3">Cc11</strain>
        <strain evidence="1 4">Cc12</strain>
    </source>
</reference>
<dbReference type="Proteomes" id="UP000044026">
    <property type="component" value="Unassembled WGS sequence"/>
</dbReference>
<evidence type="ECO:0000313" key="4">
    <source>
        <dbReference type="Proteomes" id="UP000044026"/>
    </source>
</evidence>
<dbReference type="EMBL" id="CDOK01000143">
    <property type="protein sequence ID" value="CEN51196.1"/>
    <property type="molecule type" value="Genomic_DNA"/>
</dbReference>
<evidence type="ECO:0000313" key="2">
    <source>
        <dbReference type="EMBL" id="CEN51196.1"/>
    </source>
</evidence>
<gene>
    <name evidence="2" type="ORF">CCAN11_2270010</name>
    <name evidence="1" type="ORF">CCAN12_790152</name>
</gene>
<sequence length="84" mass="9970">MPLATYNSKDYWRLRDYLDVLDCLHGQSYFYFTSNKSQIMELCEWIETRTSDNANPFKGANISTTANATTYDSKFTYIMYHIKR</sequence>
<evidence type="ECO:0000313" key="1">
    <source>
        <dbReference type="EMBL" id="CEN40874.1"/>
    </source>
</evidence>
<dbReference type="GeneID" id="69580118"/>
<evidence type="ECO:0000313" key="3">
    <source>
        <dbReference type="Proteomes" id="UP000039370"/>
    </source>
</evidence>
<accession>A0A0B7IH19</accession>
<dbReference type="EMBL" id="CDOE01000077">
    <property type="protein sequence ID" value="CEN40874.1"/>
    <property type="molecule type" value="Genomic_DNA"/>
</dbReference>
<organism evidence="2 3">
    <name type="scientific">Capnocytophaga canimorsus</name>
    <dbReference type="NCBI Taxonomy" id="28188"/>
    <lineage>
        <taxon>Bacteria</taxon>
        <taxon>Pseudomonadati</taxon>
        <taxon>Bacteroidota</taxon>
        <taxon>Flavobacteriia</taxon>
        <taxon>Flavobacteriales</taxon>
        <taxon>Flavobacteriaceae</taxon>
        <taxon>Capnocytophaga</taxon>
    </lineage>
</organism>
<proteinExistence type="predicted"/>